<reference evidence="1" key="1">
    <citation type="submission" date="2018-05" db="EMBL/GenBank/DDBJ databases">
        <authorList>
            <person name="Lanie J.A."/>
            <person name="Ng W.-L."/>
            <person name="Kazmierczak K.M."/>
            <person name="Andrzejewski T.M."/>
            <person name="Davidsen T.M."/>
            <person name="Wayne K.J."/>
            <person name="Tettelin H."/>
            <person name="Glass J.I."/>
            <person name="Rusch D."/>
            <person name="Podicherti R."/>
            <person name="Tsui H.-C.T."/>
            <person name="Winkler M.E."/>
        </authorList>
    </citation>
    <scope>NUCLEOTIDE SEQUENCE</scope>
</reference>
<dbReference type="EMBL" id="UINC01193303">
    <property type="protein sequence ID" value="SVE08857.1"/>
    <property type="molecule type" value="Genomic_DNA"/>
</dbReference>
<protein>
    <submittedName>
        <fullName evidence="1">Uncharacterized protein</fullName>
    </submittedName>
</protein>
<feature type="non-terminal residue" evidence="1">
    <location>
        <position position="27"/>
    </location>
</feature>
<name>A0A383AM08_9ZZZZ</name>
<proteinExistence type="predicted"/>
<sequence>MPRTPDPSWCDGLRSLHSDEFPKLDAL</sequence>
<gene>
    <name evidence="1" type="ORF">METZ01_LOCUS461711</name>
</gene>
<evidence type="ECO:0000313" key="1">
    <source>
        <dbReference type="EMBL" id="SVE08857.1"/>
    </source>
</evidence>
<organism evidence="1">
    <name type="scientific">marine metagenome</name>
    <dbReference type="NCBI Taxonomy" id="408172"/>
    <lineage>
        <taxon>unclassified sequences</taxon>
        <taxon>metagenomes</taxon>
        <taxon>ecological metagenomes</taxon>
    </lineage>
</organism>
<dbReference type="AlphaFoldDB" id="A0A383AM08"/>
<accession>A0A383AM08</accession>